<feature type="compositionally biased region" description="Polar residues" evidence="8">
    <location>
        <begin position="950"/>
        <end position="967"/>
    </location>
</feature>
<feature type="region of interest" description="Disordered" evidence="8">
    <location>
        <begin position="649"/>
        <end position="686"/>
    </location>
</feature>
<comment type="subcellular location">
    <subcellularLocation>
        <location evidence="1">Cell membrane</location>
    </subcellularLocation>
</comment>
<feature type="compositionally biased region" description="Polar residues" evidence="8">
    <location>
        <begin position="283"/>
        <end position="304"/>
    </location>
</feature>
<feature type="compositionally biased region" description="Low complexity" evidence="8">
    <location>
        <begin position="527"/>
        <end position="585"/>
    </location>
</feature>
<evidence type="ECO:0000256" key="7">
    <source>
        <dbReference type="ARBA" id="ARBA00023180"/>
    </source>
</evidence>
<evidence type="ECO:0000313" key="12">
    <source>
        <dbReference type="Proteomes" id="UP001175271"/>
    </source>
</evidence>
<comment type="caution">
    <text evidence="11">The sequence shown here is derived from an EMBL/GenBank/DDBJ whole genome shotgun (WGS) entry which is preliminary data.</text>
</comment>
<evidence type="ECO:0000256" key="9">
    <source>
        <dbReference type="SAM" id="SignalP"/>
    </source>
</evidence>
<dbReference type="GO" id="GO:0007169">
    <property type="term" value="P:cell surface receptor protein tyrosine kinase signaling pathway"/>
    <property type="evidence" value="ECO:0007669"/>
    <property type="project" value="UniProtKB-ARBA"/>
</dbReference>
<accession>A0AA39H4Q6</accession>
<evidence type="ECO:0000256" key="2">
    <source>
        <dbReference type="ARBA" id="ARBA00005961"/>
    </source>
</evidence>
<keyword evidence="6" id="KW-0675">Receptor</keyword>
<feature type="compositionally biased region" description="Basic and acidic residues" evidence="8">
    <location>
        <begin position="366"/>
        <end position="386"/>
    </location>
</feature>
<comment type="similarity">
    <text evidence="2">Belongs to the GDNFR family.</text>
</comment>
<evidence type="ECO:0000259" key="10">
    <source>
        <dbReference type="SMART" id="SM00907"/>
    </source>
</evidence>
<feature type="domain" description="GDNF/GAS1" evidence="10">
    <location>
        <begin position="136"/>
        <end position="213"/>
    </location>
</feature>
<protein>
    <recommendedName>
        <fullName evidence="10">GDNF/GAS1 domain-containing protein</fullName>
    </recommendedName>
</protein>
<dbReference type="InterPro" id="IPR037193">
    <property type="entry name" value="GDNF_alpha"/>
</dbReference>
<evidence type="ECO:0000256" key="3">
    <source>
        <dbReference type="ARBA" id="ARBA00022475"/>
    </source>
</evidence>
<keyword evidence="7" id="KW-0325">Glycoprotein</keyword>
<dbReference type="Pfam" id="PF02351">
    <property type="entry name" value="GDNF"/>
    <property type="match status" value="1"/>
</dbReference>
<dbReference type="EMBL" id="JAUCMV010000005">
    <property type="protein sequence ID" value="KAK0398263.1"/>
    <property type="molecule type" value="Genomic_DNA"/>
</dbReference>
<feature type="region of interest" description="Disordered" evidence="8">
    <location>
        <begin position="229"/>
        <end position="430"/>
    </location>
</feature>
<feature type="compositionally biased region" description="Basic and acidic residues" evidence="8">
    <location>
        <begin position="932"/>
        <end position="947"/>
    </location>
</feature>
<gene>
    <name evidence="11" type="ORF">QR680_002503</name>
</gene>
<feature type="compositionally biased region" description="Acidic residues" evidence="8">
    <location>
        <begin position="676"/>
        <end position="685"/>
    </location>
</feature>
<feature type="domain" description="GDNF/GAS1" evidence="10">
    <location>
        <begin position="714"/>
        <end position="791"/>
    </location>
</feature>
<dbReference type="GO" id="GO:0043235">
    <property type="term" value="C:receptor complex"/>
    <property type="evidence" value="ECO:0007669"/>
    <property type="project" value="TreeGrafter"/>
</dbReference>
<evidence type="ECO:0000256" key="5">
    <source>
        <dbReference type="ARBA" id="ARBA00023136"/>
    </source>
</evidence>
<dbReference type="SUPFAM" id="SSF110035">
    <property type="entry name" value="GDNF receptor-like"/>
    <property type="match status" value="2"/>
</dbReference>
<evidence type="ECO:0000256" key="6">
    <source>
        <dbReference type="ARBA" id="ARBA00023170"/>
    </source>
</evidence>
<dbReference type="GO" id="GO:0007399">
    <property type="term" value="P:nervous system development"/>
    <property type="evidence" value="ECO:0007669"/>
    <property type="project" value="TreeGrafter"/>
</dbReference>
<feature type="chain" id="PRO_5041373689" description="GDNF/GAS1 domain-containing protein" evidence="9">
    <location>
        <begin position="17"/>
        <end position="1281"/>
    </location>
</feature>
<keyword evidence="5" id="KW-0472">Membrane</keyword>
<feature type="compositionally biased region" description="Polar residues" evidence="8">
    <location>
        <begin position="904"/>
        <end position="914"/>
    </location>
</feature>
<sequence length="1281" mass="144531">MKWILACIIFAIGSSAVFDHSDNSGCRESLGSLRRLCGSSSPICDAASPSDCVDHIRKARELASSISETDFYCVELKYFASNHSCERTLKAAEQRHGVGRRIVRSPSAESIQRWRNQLRTALHREVHTISQSNESCYHALYDNCLRHVSCRELWKIFRQLCVVDAQNQCRMTSKEDCWQSFEGISWTGLGTCTCFDDNSDCHWIRLQTNYNKCIYEILQDYGGIGPASATSRTQTANAYSRPDNMYGSANGHNDDLSRSREIYSTKQPSLVQSSGLPTPDVRASSTARMPGFSRSSELAPTTTPYHGAPSTPSDRRRVLEVQGRPPAQGAKEYNRNVSNNGRTSSPDRFTFQTSPSLSSSSIEITQRTHDQRRPSNEDQTRTDSSQRRTFVTSTTTSPVVFHRPNSKDKTSTNRTLSSQLRKTPSTSRRPSYTIQATFLTPKTTSATRISAREQRRREHELFLKQQHERQLAEQRRQETIKRQKEELERAAARMSSAANSRSTPNSIHPSPFPQSVELLETSPFPPTSNSFSNGWRTTTPPLSSRSTSTTTTSTTTTTTTTTAVPSSESPTTPESEPMTTTQTPKPKTDRKGFPSPGKGKGRKKIVNASAFKYKNATMRPPSWRPNQKLNLQPTVSELPIVTTEIVSTNLERPPTSPVMNRSTVARKPAIRRHEEEDNEDDDSDDYGGGLHFYSDVIFSKKKFKQDAGYNESTCNRAHKRCAQDETCKWHLSEVQMKCTLTDRCNRDRCAEAIQRFTQYVPKPLVEAMMFCHCMVSDIECVEQQQWMYPRCLYAEQQEIGPITCTEAVEKCRSEANCEHYSSLFFQLCNTEGGQCTNADLDRCRHALIEVRATFLEFPCYCVQSDLDCRRIQNGMLPNNPCVEKSMMEYSQQLEAKFLEPFTPNPATTINSNAIDPSAPTSTATSNRSSARPSDEEPGKRLELDDKLPALSTQVPPRRTSTATTSGQKVKLEIEPENEKFNQSRYELSSTKNATTQKATTRVPLISYTSEELKDREPMPEGGCYTKNAVGGWIRHYKDTIIRKNLEWSGRCTSWCECDKNGNLSCRSINCQSNTTCQMDETSVFFGQKLYLKDRGACTCSEDDFVCQLPRNLDPLETGLYVFAGYSPKELELLRKHVPANILERSGFVSAHREVARDISSQLQQALERVMPLTEKCRLVLLEQYLEDNIIMHQVQWYGVNHLGNDTKPKWHTGMLEKICSPYVKKLATIFEVSDAGRHQLVLSVVKQLKVVDMLDSIPSTGSTIVLHFFVTLVVLFAQHLL</sequence>
<feature type="compositionally biased region" description="Low complexity" evidence="8">
    <location>
        <begin position="916"/>
        <end position="931"/>
    </location>
</feature>
<feature type="compositionally biased region" description="Polar residues" evidence="8">
    <location>
        <begin position="335"/>
        <end position="353"/>
    </location>
</feature>
<feature type="compositionally biased region" description="Low complexity" evidence="8">
    <location>
        <begin position="389"/>
        <end position="401"/>
    </location>
</feature>
<feature type="compositionally biased region" description="Polar residues" evidence="8">
    <location>
        <begin position="412"/>
        <end position="430"/>
    </location>
</feature>
<feature type="compositionally biased region" description="Low complexity" evidence="8">
    <location>
        <begin position="492"/>
        <end position="502"/>
    </location>
</feature>
<evidence type="ECO:0000313" key="11">
    <source>
        <dbReference type="EMBL" id="KAK0398263.1"/>
    </source>
</evidence>
<evidence type="ECO:0000256" key="4">
    <source>
        <dbReference type="ARBA" id="ARBA00022729"/>
    </source>
</evidence>
<reference evidence="11" key="1">
    <citation type="submission" date="2023-06" db="EMBL/GenBank/DDBJ databases">
        <title>Genomic analysis of the entomopathogenic nematode Steinernema hermaphroditum.</title>
        <authorList>
            <person name="Schwarz E.M."/>
            <person name="Heppert J.K."/>
            <person name="Baniya A."/>
            <person name="Schwartz H.T."/>
            <person name="Tan C.-H."/>
            <person name="Antoshechkin I."/>
            <person name="Sternberg P.W."/>
            <person name="Goodrich-Blair H."/>
            <person name="Dillman A.R."/>
        </authorList>
    </citation>
    <scope>NUCLEOTIDE SEQUENCE</scope>
    <source>
        <strain evidence="11">PS9179</strain>
        <tissue evidence="11">Whole animal</tissue>
    </source>
</reference>
<dbReference type="GO" id="GO:0009897">
    <property type="term" value="C:external side of plasma membrane"/>
    <property type="evidence" value="ECO:0007669"/>
    <property type="project" value="TreeGrafter"/>
</dbReference>
<keyword evidence="4 9" id="KW-0732">Signal</keyword>
<evidence type="ECO:0000256" key="1">
    <source>
        <dbReference type="ARBA" id="ARBA00004236"/>
    </source>
</evidence>
<evidence type="ECO:0000256" key="8">
    <source>
        <dbReference type="SAM" id="MobiDB-lite"/>
    </source>
</evidence>
<name>A0AA39H4Q6_9BILA</name>
<feature type="region of interest" description="Disordered" evidence="8">
    <location>
        <begin position="901"/>
        <end position="972"/>
    </location>
</feature>
<feature type="compositionally biased region" description="Basic and acidic residues" evidence="8">
    <location>
        <begin position="252"/>
        <end position="263"/>
    </location>
</feature>
<feature type="compositionally biased region" description="Polar residues" evidence="8">
    <location>
        <begin position="229"/>
        <end position="238"/>
    </location>
</feature>
<dbReference type="PANTHER" id="PTHR10269">
    <property type="entry name" value="GDNF RECEPTOR ALPHA"/>
    <property type="match status" value="1"/>
</dbReference>
<keyword evidence="12" id="KW-1185">Reference proteome</keyword>
<dbReference type="InterPro" id="IPR016017">
    <property type="entry name" value="GDNF/GAS1"/>
</dbReference>
<feature type="domain" description="GDNF/GAS1" evidence="10">
    <location>
        <begin position="804"/>
        <end position="881"/>
    </location>
</feature>
<feature type="region of interest" description="Disordered" evidence="8">
    <location>
        <begin position="465"/>
        <end position="605"/>
    </location>
</feature>
<proteinExistence type="inferred from homology"/>
<dbReference type="Proteomes" id="UP001175271">
    <property type="component" value="Unassembled WGS sequence"/>
</dbReference>
<dbReference type="SMART" id="SM00907">
    <property type="entry name" value="GDNF"/>
    <property type="match status" value="3"/>
</dbReference>
<feature type="signal peptide" evidence="9">
    <location>
        <begin position="1"/>
        <end position="16"/>
    </location>
</feature>
<dbReference type="InterPro" id="IPR003438">
    <property type="entry name" value="GDNF_rcpt"/>
</dbReference>
<dbReference type="GO" id="GO:0038023">
    <property type="term" value="F:signaling receptor activity"/>
    <property type="evidence" value="ECO:0007669"/>
    <property type="project" value="InterPro"/>
</dbReference>
<feature type="compositionally biased region" description="Polar residues" evidence="8">
    <location>
        <begin position="264"/>
        <end position="276"/>
    </location>
</feature>
<keyword evidence="3" id="KW-1003">Cell membrane</keyword>
<feature type="compositionally biased region" description="Basic and acidic residues" evidence="8">
    <location>
        <begin position="465"/>
        <end position="491"/>
    </location>
</feature>
<dbReference type="PANTHER" id="PTHR10269:SF12">
    <property type="entry name" value="GLIAL CELL LINE-DERIVED NEUROTROPHIC FAMILY RECEPTOR-LIKE, ISOFORM E"/>
    <property type="match status" value="1"/>
</dbReference>
<organism evidence="11 12">
    <name type="scientific">Steinernema hermaphroditum</name>
    <dbReference type="NCBI Taxonomy" id="289476"/>
    <lineage>
        <taxon>Eukaryota</taxon>
        <taxon>Metazoa</taxon>
        <taxon>Ecdysozoa</taxon>
        <taxon>Nematoda</taxon>
        <taxon>Chromadorea</taxon>
        <taxon>Rhabditida</taxon>
        <taxon>Tylenchina</taxon>
        <taxon>Panagrolaimomorpha</taxon>
        <taxon>Strongyloidoidea</taxon>
        <taxon>Steinernematidae</taxon>
        <taxon>Steinernema</taxon>
    </lineage>
</organism>